<comment type="caution">
    <text evidence="2">The sequence shown here is derived from an EMBL/GenBank/DDBJ whole genome shotgun (WGS) entry which is preliminary data.</text>
</comment>
<dbReference type="InterPro" id="IPR053521">
    <property type="entry name" value="McjB-like"/>
</dbReference>
<dbReference type="InterPro" id="IPR032708">
    <property type="entry name" value="McjB_C"/>
</dbReference>
<gene>
    <name evidence="2" type="ORF">BA062_04320</name>
</gene>
<proteinExistence type="predicted"/>
<dbReference type="Proteomes" id="UP000247892">
    <property type="component" value="Unassembled WGS sequence"/>
</dbReference>
<dbReference type="Pfam" id="PF13471">
    <property type="entry name" value="Transglut_core3"/>
    <property type="match status" value="1"/>
</dbReference>
<organism evidence="2 3">
    <name type="scientific">Prauserella flavalba</name>
    <dbReference type="NCBI Taxonomy" id="1477506"/>
    <lineage>
        <taxon>Bacteria</taxon>
        <taxon>Bacillati</taxon>
        <taxon>Actinomycetota</taxon>
        <taxon>Actinomycetes</taxon>
        <taxon>Pseudonocardiales</taxon>
        <taxon>Pseudonocardiaceae</taxon>
        <taxon>Prauserella</taxon>
    </lineage>
</organism>
<keyword evidence="3" id="KW-1185">Reference proteome</keyword>
<name>A0A318M5V1_9PSEU</name>
<reference evidence="2 3" key="1">
    <citation type="submission" date="2016-07" db="EMBL/GenBank/DDBJ databases">
        <title>Draft genome sequence of Prauserella sp. YIM 121212, isolated from alkaline soil.</title>
        <authorList>
            <person name="Ruckert C."/>
            <person name="Albersmeier A."/>
            <person name="Jiang C.-L."/>
            <person name="Jiang Y."/>
            <person name="Kalinowski J."/>
            <person name="Schneider O."/>
            <person name="Winkler A."/>
            <person name="Zotchev S.B."/>
        </authorList>
    </citation>
    <scope>NUCLEOTIDE SEQUENCE [LARGE SCALE GENOMIC DNA]</scope>
    <source>
        <strain evidence="2 3">YIM 121212</strain>
    </source>
</reference>
<dbReference type="NCBIfam" id="NF033537">
    <property type="entry name" value="lasso_biosyn_B2"/>
    <property type="match status" value="1"/>
</dbReference>
<evidence type="ECO:0000313" key="3">
    <source>
        <dbReference type="Proteomes" id="UP000247892"/>
    </source>
</evidence>
<evidence type="ECO:0000313" key="2">
    <source>
        <dbReference type="EMBL" id="PXY38156.1"/>
    </source>
</evidence>
<dbReference type="EMBL" id="MASU01000002">
    <property type="protein sequence ID" value="PXY38156.1"/>
    <property type="molecule type" value="Genomic_DNA"/>
</dbReference>
<evidence type="ECO:0000259" key="1">
    <source>
        <dbReference type="Pfam" id="PF13471"/>
    </source>
</evidence>
<protein>
    <recommendedName>
        <fullName evidence="1">Microcin J25-processing protein McjB C-terminal domain-containing protein</fullName>
    </recommendedName>
</protein>
<dbReference type="AlphaFoldDB" id="A0A318M5V1"/>
<accession>A0A318M5V1</accession>
<sequence length="127" mass="13707">MPRAVVTLARIERSLRSEDLPSTCRRLGVGWDLDSAAPPASQRAVLPRRTRPAVVASRLVAACWPAGDTCLRRCLLIGHRLRELGPVLRIGVRREDGAFFAHSWLEIGGRSLDPGASAFATLGAAGR</sequence>
<feature type="domain" description="Microcin J25-processing protein McjB C-terminal" evidence="1">
    <location>
        <begin position="18"/>
        <end position="113"/>
    </location>
</feature>
<dbReference type="OrthoDB" id="3629336at2"/>